<name>M8A9M5_TRIUA</name>
<proteinExistence type="predicted"/>
<sequence>MAALKVVITLITLIKMFRQSVDLTHLSLMPEYLIRRSSAATTTKRDRIISSELKLEKQYWIVGSTMKRSSSSPSSLTRRVAMLLVIVWCCSLLPFPCSAVCKGRAFGDFGQSAGAGTRGGGKQFDQGAMPGGEDNGAEGNGGGGMQVGRTPPAPRGKTPRNHR</sequence>
<evidence type="ECO:0000313" key="2">
    <source>
        <dbReference type="EMBL" id="EMS61370.1"/>
    </source>
</evidence>
<dbReference type="OMA" id="KQYWIVG"/>
<organism evidence="2">
    <name type="scientific">Triticum urartu</name>
    <name type="common">Red wild einkorn</name>
    <name type="synonym">Crithodium urartu</name>
    <dbReference type="NCBI Taxonomy" id="4572"/>
    <lineage>
        <taxon>Eukaryota</taxon>
        <taxon>Viridiplantae</taxon>
        <taxon>Streptophyta</taxon>
        <taxon>Embryophyta</taxon>
        <taxon>Tracheophyta</taxon>
        <taxon>Spermatophyta</taxon>
        <taxon>Magnoliopsida</taxon>
        <taxon>Liliopsida</taxon>
        <taxon>Poales</taxon>
        <taxon>Poaceae</taxon>
        <taxon>BOP clade</taxon>
        <taxon>Pooideae</taxon>
        <taxon>Triticodae</taxon>
        <taxon>Triticeae</taxon>
        <taxon>Triticinae</taxon>
        <taxon>Triticum</taxon>
    </lineage>
</organism>
<dbReference type="EMBL" id="KD096902">
    <property type="protein sequence ID" value="EMS61370.1"/>
    <property type="molecule type" value="Genomic_DNA"/>
</dbReference>
<dbReference type="AlphaFoldDB" id="M8A9M5"/>
<protein>
    <submittedName>
        <fullName evidence="2">Uncharacterized protein</fullName>
    </submittedName>
</protein>
<accession>M8A9M5</accession>
<feature type="region of interest" description="Disordered" evidence="1">
    <location>
        <begin position="114"/>
        <end position="163"/>
    </location>
</feature>
<reference evidence="2" key="1">
    <citation type="journal article" date="2013" name="Nature">
        <title>Draft genome of the wheat A-genome progenitor Triticum urartu.</title>
        <authorList>
            <person name="Ling H.Q."/>
            <person name="Zhao S."/>
            <person name="Liu D."/>
            <person name="Wang J."/>
            <person name="Sun H."/>
            <person name="Zhang C."/>
            <person name="Fan H."/>
            <person name="Li D."/>
            <person name="Dong L."/>
            <person name="Tao Y."/>
            <person name="Gao C."/>
            <person name="Wu H."/>
            <person name="Li Y."/>
            <person name="Cui Y."/>
            <person name="Guo X."/>
            <person name="Zheng S."/>
            <person name="Wang B."/>
            <person name="Yu K."/>
            <person name="Liang Q."/>
            <person name="Yang W."/>
            <person name="Lou X."/>
            <person name="Chen J."/>
            <person name="Feng M."/>
            <person name="Jian J."/>
            <person name="Zhang X."/>
            <person name="Luo G."/>
            <person name="Jiang Y."/>
            <person name="Liu J."/>
            <person name="Wang Z."/>
            <person name="Sha Y."/>
            <person name="Zhang B."/>
            <person name="Wu H."/>
            <person name="Tang D."/>
            <person name="Shen Q."/>
            <person name="Xue P."/>
            <person name="Zou S."/>
            <person name="Wang X."/>
            <person name="Liu X."/>
            <person name="Wang F."/>
            <person name="Yang Y."/>
            <person name="An X."/>
            <person name="Dong Z."/>
            <person name="Zhang K."/>
            <person name="Zhang X."/>
            <person name="Luo M.C."/>
            <person name="Dvorak J."/>
            <person name="Tong Y."/>
            <person name="Wang J."/>
            <person name="Yang H."/>
            <person name="Li Z."/>
            <person name="Wang D."/>
            <person name="Zhang A."/>
            <person name="Wang J."/>
        </authorList>
    </citation>
    <scope>NUCLEOTIDE SEQUENCE</scope>
</reference>
<feature type="compositionally biased region" description="Gly residues" evidence="1">
    <location>
        <begin position="129"/>
        <end position="146"/>
    </location>
</feature>
<evidence type="ECO:0000256" key="1">
    <source>
        <dbReference type="SAM" id="MobiDB-lite"/>
    </source>
</evidence>
<gene>
    <name evidence="2" type="ORF">TRIUR3_01752</name>
</gene>